<organism evidence="2 3">
    <name type="scientific">Chironomus riparius</name>
    <dbReference type="NCBI Taxonomy" id="315576"/>
    <lineage>
        <taxon>Eukaryota</taxon>
        <taxon>Metazoa</taxon>
        <taxon>Ecdysozoa</taxon>
        <taxon>Arthropoda</taxon>
        <taxon>Hexapoda</taxon>
        <taxon>Insecta</taxon>
        <taxon>Pterygota</taxon>
        <taxon>Neoptera</taxon>
        <taxon>Endopterygota</taxon>
        <taxon>Diptera</taxon>
        <taxon>Nematocera</taxon>
        <taxon>Chironomoidea</taxon>
        <taxon>Chironomidae</taxon>
        <taxon>Chironominae</taxon>
        <taxon>Chironomus</taxon>
    </lineage>
</organism>
<gene>
    <name evidence="2" type="ORF">CHIRRI_LOCUS3868</name>
</gene>
<evidence type="ECO:0000256" key="1">
    <source>
        <dbReference type="SAM" id="SignalP"/>
    </source>
</evidence>
<feature type="chain" id="PRO_5040442547" description="Cuticle protein" evidence="1">
    <location>
        <begin position="18"/>
        <end position="130"/>
    </location>
</feature>
<keyword evidence="3" id="KW-1185">Reference proteome</keyword>
<keyword evidence="1" id="KW-0732">Signal</keyword>
<proteinExistence type="predicted"/>
<dbReference type="EMBL" id="OU895877">
    <property type="protein sequence ID" value="CAG9800930.1"/>
    <property type="molecule type" value="Genomic_DNA"/>
</dbReference>
<evidence type="ECO:0000313" key="2">
    <source>
        <dbReference type="EMBL" id="CAG9800930.1"/>
    </source>
</evidence>
<reference evidence="2" key="1">
    <citation type="submission" date="2022-01" db="EMBL/GenBank/DDBJ databases">
        <authorList>
            <person name="King R."/>
        </authorList>
    </citation>
    <scope>NUCLEOTIDE SEQUENCE</scope>
</reference>
<feature type="signal peptide" evidence="1">
    <location>
        <begin position="1"/>
        <end position="17"/>
    </location>
</feature>
<evidence type="ECO:0000313" key="3">
    <source>
        <dbReference type="Proteomes" id="UP001153620"/>
    </source>
</evidence>
<dbReference type="Proteomes" id="UP001153620">
    <property type="component" value="Chromosome 1"/>
</dbReference>
<protein>
    <recommendedName>
        <fullName evidence="4">Cuticle protein</fullName>
    </recommendedName>
</protein>
<sequence>MIKVIILVLMIAVGTFAAGDTKNGVKAKRAYSLNYAYHPVTYDHDFIAHAPTHVVHHEPIISHAALAQPIVQAIHAPVVAKTSVVSTSVHHVPSASYIATHHAPLVSSAYVAHPPSFVHTSPFLTEFHKR</sequence>
<dbReference type="AlphaFoldDB" id="A0A9N9RP61"/>
<name>A0A9N9RP61_9DIPT</name>
<evidence type="ECO:0008006" key="4">
    <source>
        <dbReference type="Google" id="ProtNLM"/>
    </source>
</evidence>
<reference evidence="2" key="2">
    <citation type="submission" date="2022-10" db="EMBL/GenBank/DDBJ databases">
        <authorList>
            <consortium name="ENA_rothamsted_submissions"/>
            <consortium name="culmorum"/>
            <person name="King R."/>
        </authorList>
    </citation>
    <scope>NUCLEOTIDE SEQUENCE</scope>
</reference>
<accession>A0A9N9RP61</accession>